<feature type="region of interest" description="Disordered" evidence="1">
    <location>
        <begin position="75"/>
        <end position="105"/>
    </location>
</feature>
<evidence type="ECO:0000313" key="2">
    <source>
        <dbReference type="EMBL" id="CAK0898340.1"/>
    </source>
</evidence>
<dbReference type="EMBL" id="CAUYUJ010020462">
    <property type="protein sequence ID" value="CAK0898340.1"/>
    <property type="molecule type" value="Genomic_DNA"/>
</dbReference>
<comment type="caution">
    <text evidence="2">The sequence shown here is derived from an EMBL/GenBank/DDBJ whole genome shotgun (WGS) entry which is preliminary data.</text>
</comment>
<keyword evidence="3" id="KW-1185">Reference proteome</keyword>
<evidence type="ECO:0000313" key="3">
    <source>
        <dbReference type="Proteomes" id="UP001189429"/>
    </source>
</evidence>
<feature type="compositionally biased region" description="Basic and acidic residues" evidence="1">
    <location>
        <begin position="1"/>
        <end position="22"/>
    </location>
</feature>
<gene>
    <name evidence="2" type="ORF">PCOR1329_LOCUS76239</name>
</gene>
<feature type="compositionally biased region" description="Basic and acidic residues" evidence="1">
    <location>
        <begin position="75"/>
        <end position="92"/>
    </location>
</feature>
<proteinExistence type="predicted"/>
<sequence length="165" mass="17949">MQLRHDVLVHHDNARPAAEKKPARQRQLSQPLQLPMGCPAACTANAVGPAGPQPHLASLFEEPRSAHLLVGDTAEHEHGEQLHGHSRLDGRHVGSGQRGQHRVRRHGAPPVEARLEARVARRPRAARPAACPESLLAGANRLHLEGQNRGWTDPPLVTRGLVKTT</sequence>
<dbReference type="Proteomes" id="UP001189429">
    <property type="component" value="Unassembled WGS sequence"/>
</dbReference>
<accession>A0ABN9XIY1</accession>
<name>A0ABN9XIY1_9DINO</name>
<evidence type="ECO:0000256" key="1">
    <source>
        <dbReference type="SAM" id="MobiDB-lite"/>
    </source>
</evidence>
<organism evidence="2 3">
    <name type="scientific">Prorocentrum cordatum</name>
    <dbReference type="NCBI Taxonomy" id="2364126"/>
    <lineage>
        <taxon>Eukaryota</taxon>
        <taxon>Sar</taxon>
        <taxon>Alveolata</taxon>
        <taxon>Dinophyceae</taxon>
        <taxon>Prorocentrales</taxon>
        <taxon>Prorocentraceae</taxon>
        <taxon>Prorocentrum</taxon>
    </lineage>
</organism>
<feature type="region of interest" description="Disordered" evidence="1">
    <location>
        <begin position="1"/>
        <end position="28"/>
    </location>
</feature>
<protein>
    <submittedName>
        <fullName evidence="2">Uncharacterized protein</fullName>
    </submittedName>
</protein>
<reference evidence="2" key="1">
    <citation type="submission" date="2023-10" db="EMBL/GenBank/DDBJ databases">
        <authorList>
            <person name="Chen Y."/>
            <person name="Shah S."/>
            <person name="Dougan E. K."/>
            <person name="Thang M."/>
            <person name="Chan C."/>
        </authorList>
    </citation>
    <scope>NUCLEOTIDE SEQUENCE [LARGE SCALE GENOMIC DNA]</scope>
</reference>